<evidence type="ECO:0000256" key="9">
    <source>
        <dbReference type="SAM" id="Phobius"/>
    </source>
</evidence>
<keyword evidence="2 9" id="KW-0812">Transmembrane</keyword>
<name>A0A2R5GNV6_9STRA</name>
<evidence type="ECO:0000256" key="6">
    <source>
        <dbReference type="ARBA" id="ARBA00023136"/>
    </source>
</evidence>
<dbReference type="PANTHER" id="PTHR22702:SF1">
    <property type="entry name" value="PROTEASE-ASSOCIATED DOMAIN-CONTAINING PROTEIN 1"/>
    <property type="match status" value="1"/>
</dbReference>
<evidence type="ECO:0000256" key="2">
    <source>
        <dbReference type="ARBA" id="ARBA00022692"/>
    </source>
</evidence>
<evidence type="ECO:0000256" key="3">
    <source>
        <dbReference type="ARBA" id="ARBA00022729"/>
    </source>
</evidence>
<organism evidence="11 12">
    <name type="scientific">Hondaea fermentalgiana</name>
    <dbReference type="NCBI Taxonomy" id="2315210"/>
    <lineage>
        <taxon>Eukaryota</taxon>
        <taxon>Sar</taxon>
        <taxon>Stramenopiles</taxon>
        <taxon>Bigyra</taxon>
        <taxon>Labyrinthulomycetes</taxon>
        <taxon>Thraustochytrida</taxon>
        <taxon>Thraustochytriidae</taxon>
        <taxon>Hondaea</taxon>
    </lineage>
</organism>
<evidence type="ECO:0000256" key="5">
    <source>
        <dbReference type="ARBA" id="ARBA00022989"/>
    </source>
</evidence>
<evidence type="ECO:0000313" key="11">
    <source>
        <dbReference type="EMBL" id="GBG29554.1"/>
    </source>
</evidence>
<evidence type="ECO:0000313" key="12">
    <source>
        <dbReference type="Proteomes" id="UP000241890"/>
    </source>
</evidence>
<dbReference type="EMBL" id="BEYU01000060">
    <property type="protein sequence ID" value="GBG29554.1"/>
    <property type="molecule type" value="Genomic_DNA"/>
</dbReference>
<keyword evidence="3" id="KW-0732">Signal</keyword>
<feature type="domain" description="Vacuolar sorting receptor thioredoxin-like" evidence="10">
    <location>
        <begin position="254"/>
        <end position="419"/>
    </location>
</feature>
<comment type="caution">
    <text evidence="11">The sequence shown here is derived from an EMBL/GenBank/DDBJ whole genome shotgun (WGS) entry which is preliminary data.</text>
</comment>
<keyword evidence="4" id="KW-0677">Repeat</keyword>
<accession>A0A2R5GNV6</accession>
<dbReference type="Proteomes" id="UP000241890">
    <property type="component" value="Unassembled WGS sequence"/>
</dbReference>
<proteinExistence type="predicted"/>
<dbReference type="InterPro" id="IPR056858">
    <property type="entry name" value="VSR_TRX"/>
</dbReference>
<sequence>MPRKDVEVAVTTGSLTGHSFTGVLEEDIGKVAFHKVSSVGGEAAYVEREGSTCLDLGSESLTGKVAMLLLEESCTSVIASMARSLADRGAVAVVLNSHSCLCEALSSNAVKSSSTWCAETSCLDYMQPRGEPEADTLSIPLITMSNEDFGTITDCLGDTDFVADDTLQDSCTSDIPTIRLSWDFQTANSGDLEVEVVSQIGADISVSPFKSLAFLNGVLDVIGDSIGTWTMRPPVLDGTAIERDCSSCTEQHEIINCTAPPTDLQTLCDGICINEGRYCQPSITLSATDSTYTVSGALLVQESLRQICLMQQVSADAGLVKNFFTYLREMELNCLTSSTSLTESCSEARQTSNGFDASVTATCVTNSGTTGENTILENIMRTPQEYIEDLDIIKAPSYRVNDVTIPFSNSWGNMLSAICASISGTSPDFCSCIYNDDSAELRSDDNLLSKCFGIASSGSTTVESSSNAGLIAGVVIAVVVVLGAAGFLVYRRYFRSSAQVTREQELQDLGGDTGATGARAAIARCFGFNSGGTNGLYPTKT</sequence>
<evidence type="ECO:0000256" key="1">
    <source>
        <dbReference type="ARBA" id="ARBA00004479"/>
    </source>
</evidence>
<dbReference type="Pfam" id="PF25011">
    <property type="entry name" value="VSR_TRX"/>
    <property type="match status" value="1"/>
</dbReference>
<keyword evidence="6 9" id="KW-0472">Membrane</keyword>
<dbReference type="OrthoDB" id="10045365at2759"/>
<keyword evidence="5 9" id="KW-1133">Transmembrane helix</keyword>
<keyword evidence="11" id="KW-0675">Receptor</keyword>
<reference evidence="11 12" key="1">
    <citation type="submission" date="2017-12" db="EMBL/GenBank/DDBJ databases">
        <title>Sequencing, de novo assembly and annotation of complete genome of a new Thraustochytrid species, strain FCC1311.</title>
        <authorList>
            <person name="Sedici K."/>
            <person name="Godart F."/>
            <person name="Aiese Cigliano R."/>
            <person name="Sanseverino W."/>
            <person name="Barakat M."/>
            <person name="Ortet P."/>
            <person name="Marechal E."/>
            <person name="Cagnac O."/>
            <person name="Amato A."/>
        </authorList>
    </citation>
    <scope>NUCLEOTIDE SEQUENCE [LARGE SCALE GENOMIC DNA]</scope>
</reference>
<dbReference type="AlphaFoldDB" id="A0A2R5GNV6"/>
<evidence type="ECO:0000259" key="10">
    <source>
        <dbReference type="Pfam" id="PF25011"/>
    </source>
</evidence>
<dbReference type="GO" id="GO:0016020">
    <property type="term" value="C:membrane"/>
    <property type="evidence" value="ECO:0007669"/>
    <property type="project" value="UniProtKB-SubCell"/>
</dbReference>
<dbReference type="GO" id="GO:0012505">
    <property type="term" value="C:endomembrane system"/>
    <property type="evidence" value="ECO:0007669"/>
    <property type="project" value="UniProtKB-SubCell"/>
</dbReference>
<evidence type="ECO:0000256" key="8">
    <source>
        <dbReference type="ARBA" id="ARBA00037847"/>
    </source>
</evidence>
<keyword evidence="12" id="KW-1185">Reference proteome</keyword>
<keyword evidence="7" id="KW-0325">Glycoprotein</keyword>
<evidence type="ECO:0000256" key="4">
    <source>
        <dbReference type="ARBA" id="ARBA00022737"/>
    </source>
</evidence>
<protein>
    <submittedName>
        <fullName evidence="11">Vacuolar-sorting receptor 1</fullName>
    </submittedName>
</protein>
<dbReference type="PANTHER" id="PTHR22702">
    <property type="entry name" value="PROTEASE-ASSOCIATED DOMAIN-CONTAINING PROTEIN"/>
    <property type="match status" value="1"/>
</dbReference>
<gene>
    <name evidence="11" type="ORF">FCC1311_057752</name>
</gene>
<comment type="subcellular location">
    <subcellularLocation>
        <location evidence="8">Endomembrane system</location>
        <topology evidence="8">Single-pass membrane protein</topology>
    </subcellularLocation>
    <subcellularLocation>
        <location evidence="1">Membrane</location>
        <topology evidence="1">Single-pass type I membrane protein</topology>
    </subcellularLocation>
</comment>
<evidence type="ECO:0000256" key="7">
    <source>
        <dbReference type="ARBA" id="ARBA00023180"/>
    </source>
</evidence>
<dbReference type="InParanoid" id="A0A2R5GNV6"/>
<feature type="transmembrane region" description="Helical" evidence="9">
    <location>
        <begin position="468"/>
        <end position="490"/>
    </location>
</feature>